<dbReference type="PANTHER" id="PTHR32089:SF112">
    <property type="entry name" value="LYSOZYME-LIKE PROTEIN-RELATED"/>
    <property type="match status" value="1"/>
</dbReference>
<feature type="transmembrane region" description="Helical" evidence="7">
    <location>
        <begin position="184"/>
        <end position="205"/>
    </location>
</feature>
<evidence type="ECO:0000313" key="10">
    <source>
        <dbReference type="EMBL" id="KEO82125.1"/>
    </source>
</evidence>
<keyword evidence="4 6" id="KW-0807">Transducer</keyword>
<dbReference type="InterPro" id="IPR003660">
    <property type="entry name" value="HAMP_dom"/>
</dbReference>
<accession>A0A074LNT2</accession>
<evidence type="ECO:0008006" key="12">
    <source>
        <dbReference type="Google" id="ProtNLM"/>
    </source>
</evidence>
<dbReference type="PANTHER" id="PTHR32089">
    <property type="entry name" value="METHYL-ACCEPTING CHEMOTAXIS PROTEIN MCPB"/>
    <property type="match status" value="1"/>
</dbReference>
<keyword evidence="3 7" id="KW-0472">Membrane</keyword>
<name>A0A074LNT2_9BACL</name>
<evidence type="ECO:0000259" key="8">
    <source>
        <dbReference type="PROSITE" id="PS50111"/>
    </source>
</evidence>
<evidence type="ECO:0000256" key="1">
    <source>
        <dbReference type="ARBA" id="ARBA00004236"/>
    </source>
</evidence>
<evidence type="ECO:0000256" key="6">
    <source>
        <dbReference type="PROSITE-ProRule" id="PRU00284"/>
    </source>
</evidence>
<organism evidence="10 11">
    <name type="scientific">Tumebacillus flagellatus</name>
    <dbReference type="NCBI Taxonomy" id="1157490"/>
    <lineage>
        <taxon>Bacteria</taxon>
        <taxon>Bacillati</taxon>
        <taxon>Bacillota</taxon>
        <taxon>Bacilli</taxon>
        <taxon>Bacillales</taxon>
        <taxon>Alicyclobacillaceae</taxon>
        <taxon>Tumebacillus</taxon>
    </lineage>
</organism>
<evidence type="ECO:0000256" key="5">
    <source>
        <dbReference type="ARBA" id="ARBA00029447"/>
    </source>
</evidence>
<dbReference type="SMART" id="SM00283">
    <property type="entry name" value="MA"/>
    <property type="match status" value="1"/>
</dbReference>
<comment type="caution">
    <text evidence="10">The sequence shown here is derived from an EMBL/GenBank/DDBJ whole genome shotgun (WGS) entry which is preliminary data.</text>
</comment>
<keyword evidence="11" id="KW-1185">Reference proteome</keyword>
<dbReference type="Pfam" id="PF00015">
    <property type="entry name" value="MCPsignal"/>
    <property type="match status" value="1"/>
</dbReference>
<dbReference type="GO" id="GO:0004888">
    <property type="term" value="F:transmembrane signaling receptor activity"/>
    <property type="evidence" value="ECO:0007669"/>
    <property type="project" value="InterPro"/>
</dbReference>
<comment type="similarity">
    <text evidence="5">Belongs to the methyl-accepting chemotaxis (MCP) protein family.</text>
</comment>
<dbReference type="Gene3D" id="1.10.287.950">
    <property type="entry name" value="Methyl-accepting chemotaxis protein"/>
    <property type="match status" value="1"/>
</dbReference>
<dbReference type="EMBL" id="JMIR01000027">
    <property type="protein sequence ID" value="KEO82125.1"/>
    <property type="molecule type" value="Genomic_DNA"/>
</dbReference>
<sequence>MRIPLRLRTGVTNSIVVFFLIFICVTCYQIFGELEQQTNTIVTDSIPTGTAAHNLLTDLVDMETGVRGYVITGQTDFLEPYQNGLAQLDQDLATIRQHEGDHPIMKDLVEVQAMPHIDKLKLYFQSQINLVKTGQVEAARTHINDGKEAMDNFRGLYTKINADIEKLTADSWEDSKTATQHARLYIWVIGPLAVAAALILTFVLIRTILTPIRNVNAQLEEIASGDGDLTKHLRIKNNDEIGDLAGAFNRMVDNLRGLVEQIAISAEQVASSSEELNASADMTKAATEQISGTIVEIAEGADHQVRSVNDCAAEMDQMSSGAQQIASSANHVSQMANRTSEIATAGNDAIRSAVHQMNSIHSTIEELSGVVQKLGKRSEQIGEIIGVITSISAQTNLLALNAAIEAARAGEQGRGFAVVADEVRKLAEQSSASAQEIGELIRAIQDETNLAILSMEKGTQEVATGISVVSEAGASFEQIFESVTEVAQQIQEVSAASQQMSVGTVQVAQQFEMISQVAEGAASGTQNASAVAEEQLAAMEEIATSAATLAKLAEELQRLVGKFSY</sequence>
<evidence type="ECO:0000256" key="4">
    <source>
        <dbReference type="ARBA" id="ARBA00023224"/>
    </source>
</evidence>
<evidence type="ECO:0000256" key="3">
    <source>
        <dbReference type="ARBA" id="ARBA00023136"/>
    </source>
</evidence>
<reference evidence="10 11" key="1">
    <citation type="journal article" date="2013" name="Int. J. Syst. Evol. Microbiol.">
        <title>Tumebacillus flagellatus sp. nov., an alpha-amylase/pullulanase-producing bacterium isolated from cassava wastewater.</title>
        <authorList>
            <person name="Wang Q."/>
            <person name="Xie N."/>
            <person name="Qin Y."/>
            <person name="Shen N."/>
            <person name="Zhu J."/>
            <person name="Mi H."/>
            <person name="Huang R."/>
        </authorList>
    </citation>
    <scope>NUCLEOTIDE SEQUENCE [LARGE SCALE GENOMIC DNA]</scope>
    <source>
        <strain evidence="10 11">GST4</strain>
    </source>
</reference>
<dbReference type="InterPro" id="IPR004090">
    <property type="entry name" value="Chemotax_Me-accpt_rcpt"/>
</dbReference>
<evidence type="ECO:0000259" key="9">
    <source>
        <dbReference type="PROSITE" id="PS50885"/>
    </source>
</evidence>
<dbReference type="GO" id="GO:0005886">
    <property type="term" value="C:plasma membrane"/>
    <property type="evidence" value="ECO:0007669"/>
    <property type="project" value="UniProtKB-SubCell"/>
</dbReference>
<dbReference type="GO" id="GO:0007165">
    <property type="term" value="P:signal transduction"/>
    <property type="evidence" value="ECO:0007669"/>
    <property type="project" value="UniProtKB-KW"/>
</dbReference>
<comment type="subcellular location">
    <subcellularLocation>
        <location evidence="1">Cell membrane</location>
    </subcellularLocation>
</comment>
<dbReference type="eggNOG" id="COG0840">
    <property type="taxonomic scope" value="Bacteria"/>
</dbReference>
<feature type="domain" description="HAMP" evidence="9">
    <location>
        <begin position="206"/>
        <end position="260"/>
    </location>
</feature>
<dbReference type="GO" id="GO:0006935">
    <property type="term" value="P:chemotaxis"/>
    <property type="evidence" value="ECO:0007669"/>
    <property type="project" value="InterPro"/>
</dbReference>
<dbReference type="CDD" id="cd19410">
    <property type="entry name" value="HK9-like_sensor"/>
    <property type="match status" value="1"/>
</dbReference>
<dbReference type="InterPro" id="IPR004089">
    <property type="entry name" value="MCPsignal_dom"/>
</dbReference>
<keyword evidence="7" id="KW-0812">Transmembrane</keyword>
<dbReference type="PROSITE" id="PS50111">
    <property type="entry name" value="CHEMOTAXIS_TRANSDUC_2"/>
    <property type="match status" value="1"/>
</dbReference>
<dbReference type="CDD" id="cd11386">
    <property type="entry name" value="MCP_signal"/>
    <property type="match status" value="1"/>
</dbReference>
<feature type="domain" description="Methyl-accepting transducer" evidence="8">
    <location>
        <begin position="279"/>
        <end position="515"/>
    </location>
</feature>
<dbReference type="SMART" id="SM00304">
    <property type="entry name" value="HAMP"/>
    <property type="match status" value="1"/>
</dbReference>
<evidence type="ECO:0000256" key="2">
    <source>
        <dbReference type="ARBA" id="ARBA00022475"/>
    </source>
</evidence>
<protein>
    <recommendedName>
        <fullName evidence="12">Chemotaxis protein</fullName>
    </recommendedName>
</protein>
<evidence type="ECO:0000313" key="11">
    <source>
        <dbReference type="Proteomes" id="UP000027931"/>
    </source>
</evidence>
<dbReference type="SUPFAM" id="SSF58104">
    <property type="entry name" value="Methyl-accepting chemotaxis protein (MCP) signaling domain"/>
    <property type="match status" value="1"/>
</dbReference>
<evidence type="ECO:0000256" key="7">
    <source>
        <dbReference type="SAM" id="Phobius"/>
    </source>
</evidence>
<dbReference type="PROSITE" id="PS50885">
    <property type="entry name" value="HAMP"/>
    <property type="match status" value="1"/>
</dbReference>
<dbReference type="Pfam" id="PF05227">
    <property type="entry name" value="CHASE3"/>
    <property type="match status" value="1"/>
</dbReference>
<feature type="transmembrane region" description="Helical" evidence="7">
    <location>
        <begin position="12"/>
        <end position="31"/>
    </location>
</feature>
<dbReference type="InterPro" id="IPR007891">
    <property type="entry name" value="CHASE3"/>
</dbReference>
<dbReference type="STRING" id="1157490.EL26_17020"/>
<dbReference type="Proteomes" id="UP000027931">
    <property type="component" value="Unassembled WGS sequence"/>
</dbReference>
<dbReference type="CDD" id="cd06225">
    <property type="entry name" value="HAMP"/>
    <property type="match status" value="1"/>
</dbReference>
<gene>
    <name evidence="10" type="ORF">EL26_17020</name>
</gene>
<dbReference type="PRINTS" id="PR00260">
    <property type="entry name" value="CHEMTRNSDUCR"/>
</dbReference>
<keyword evidence="7" id="KW-1133">Transmembrane helix</keyword>
<dbReference type="FunFam" id="1.10.287.950:FF:000001">
    <property type="entry name" value="Methyl-accepting chemotaxis sensory transducer"/>
    <property type="match status" value="1"/>
</dbReference>
<keyword evidence="2" id="KW-1003">Cell membrane</keyword>
<dbReference type="Pfam" id="PF00672">
    <property type="entry name" value="HAMP"/>
    <property type="match status" value="1"/>
</dbReference>
<proteinExistence type="inferred from homology"/>
<dbReference type="AlphaFoldDB" id="A0A074LNT2"/>
<dbReference type="Gene3D" id="6.10.340.10">
    <property type="match status" value="1"/>
</dbReference>